<keyword evidence="5" id="KW-0046">Antibiotic resistance</keyword>
<feature type="domain" description="Major facilitator superfamily (MFS) profile" evidence="8">
    <location>
        <begin position="33"/>
        <end position="542"/>
    </location>
</feature>
<keyword evidence="3 7" id="KW-1133">Transmembrane helix</keyword>
<feature type="transmembrane region" description="Helical" evidence="7">
    <location>
        <begin position="69"/>
        <end position="87"/>
    </location>
</feature>
<dbReference type="EMBL" id="JBEZFP010000044">
    <property type="protein sequence ID" value="MEU8135488.1"/>
    <property type="molecule type" value="Genomic_DNA"/>
</dbReference>
<dbReference type="InterPro" id="IPR020846">
    <property type="entry name" value="MFS_dom"/>
</dbReference>
<feature type="region of interest" description="Disordered" evidence="6">
    <location>
        <begin position="546"/>
        <end position="569"/>
    </location>
</feature>
<keyword evidence="4 7" id="KW-0472">Membrane</keyword>
<keyword evidence="2 7" id="KW-0812">Transmembrane</keyword>
<evidence type="ECO:0000256" key="6">
    <source>
        <dbReference type="SAM" id="MobiDB-lite"/>
    </source>
</evidence>
<accession>A0ABV3DIB4</accession>
<dbReference type="Proteomes" id="UP001551482">
    <property type="component" value="Unassembled WGS sequence"/>
</dbReference>
<name>A0ABV3DIB4_9ACTN</name>
<organism evidence="9 10">
    <name type="scientific">Streptodolium elevatio</name>
    <dbReference type="NCBI Taxonomy" id="3157996"/>
    <lineage>
        <taxon>Bacteria</taxon>
        <taxon>Bacillati</taxon>
        <taxon>Actinomycetota</taxon>
        <taxon>Actinomycetes</taxon>
        <taxon>Kitasatosporales</taxon>
        <taxon>Streptomycetaceae</taxon>
        <taxon>Streptodolium</taxon>
    </lineage>
</organism>
<proteinExistence type="predicted"/>
<dbReference type="Pfam" id="PF07690">
    <property type="entry name" value="MFS_1"/>
    <property type="match status" value="2"/>
</dbReference>
<feature type="transmembrane region" description="Helical" evidence="7">
    <location>
        <begin position="99"/>
        <end position="118"/>
    </location>
</feature>
<feature type="region of interest" description="Disordered" evidence="6">
    <location>
        <begin position="1"/>
        <end position="20"/>
    </location>
</feature>
<evidence type="ECO:0000256" key="5">
    <source>
        <dbReference type="ARBA" id="ARBA00023251"/>
    </source>
</evidence>
<feature type="transmembrane region" description="Helical" evidence="7">
    <location>
        <begin position="219"/>
        <end position="237"/>
    </location>
</feature>
<feature type="transmembrane region" description="Helical" evidence="7">
    <location>
        <begin position="361"/>
        <end position="382"/>
    </location>
</feature>
<dbReference type="PANTHER" id="PTHR42718">
    <property type="entry name" value="MAJOR FACILITATOR SUPERFAMILY MULTIDRUG TRANSPORTER MFSC"/>
    <property type="match status" value="1"/>
</dbReference>
<evidence type="ECO:0000256" key="3">
    <source>
        <dbReference type="ARBA" id="ARBA00022989"/>
    </source>
</evidence>
<evidence type="ECO:0000256" key="4">
    <source>
        <dbReference type="ARBA" id="ARBA00023136"/>
    </source>
</evidence>
<feature type="transmembrane region" description="Helical" evidence="7">
    <location>
        <begin position="30"/>
        <end position="49"/>
    </location>
</feature>
<feature type="transmembrane region" description="Helical" evidence="7">
    <location>
        <begin position="519"/>
        <end position="537"/>
    </location>
</feature>
<dbReference type="Gene3D" id="1.20.1250.20">
    <property type="entry name" value="MFS general substrate transporter like domains"/>
    <property type="match status" value="1"/>
</dbReference>
<comment type="caution">
    <text evidence="9">The sequence shown here is derived from an EMBL/GenBank/DDBJ whole genome shotgun (WGS) entry which is preliminary data.</text>
</comment>
<dbReference type="PROSITE" id="PS50850">
    <property type="entry name" value="MFS"/>
    <property type="match status" value="1"/>
</dbReference>
<dbReference type="InterPro" id="IPR011701">
    <property type="entry name" value="MFS"/>
</dbReference>
<gene>
    <name evidence="9" type="ORF">AB0C36_18440</name>
</gene>
<feature type="transmembrane region" description="Helical" evidence="7">
    <location>
        <begin position="403"/>
        <end position="421"/>
    </location>
</feature>
<dbReference type="Gene3D" id="1.20.1720.10">
    <property type="entry name" value="Multidrug resistance protein D"/>
    <property type="match status" value="1"/>
</dbReference>
<evidence type="ECO:0000256" key="2">
    <source>
        <dbReference type="ARBA" id="ARBA00022692"/>
    </source>
</evidence>
<feature type="transmembrane region" description="Helical" evidence="7">
    <location>
        <begin position="124"/>
        <end position="144"/>
    </location>
</feature>
<protein>
    <submittedName>
        <fullName evidence="9">MFS transporter</fullName>
    </submittedName>
</protein>
<dbReference type="RefSeq" id="WP_358355279.1">
    <property type="nucleotide sequence ID" value="NZ_JBEZFP010000044.1"/>
</dbReference>
<evidence type="ECO:0000259" key="8">
    <source>
        <dbReference type="PROSITE" id="PS50850"/>
    </source>
</evidence>
<sequence length="569" mass="60166">MSETATPNAGPPPQVSDDTGRLDGASKGKIFGILAIIVLFSEVVPLQYAMISAAVPKIAPSFPDQGENISWMIVILGLTGGAVSPLIGKLSDLYGKKRMLLACSVAFLAGTLLCATTDNWTLFLAGRALQAVAFGMTAIVYGLIRDLMPRKFIPVAIGVSATGLGLSAALAPVLGGVLTDHYSWRSLFWFLAIFMLVAIPLLVIFVPETKLRVHQKLDWFGAIVLGLGLAMILLYISQGENWGWSEPTAWGYAVGGLIVIGLWVVWEKRQDQPLIDMKLLTAPKVAAVIAIAFVANMIIGMQNYLTSYMAQTPEADELKGQITAGTLAQTEAGARAAGTPDGMIAGLLDNMRQGISFNDDLNYALGFSMLAMALHLAIWQSIGSMISGPVAGAWGQRRGLRQPMIAGMSLLSAGMLMYVFLHNNWQVMLICGVVYGLGFGMYYSAAPNLMIEAVPQEQQGIASSMLVVAQSFGASVGVALLSPIFTRNAFEVSVPNPATGQITTNEIPQVYTTDGYVQGFWLALVAGLIGLAIAIVMKHGRNKATGGLGHDGAVPDGDSGAAAKEPANA</sequence>
<feature type="transmembrane region" description="Helical" evidence="7">
    <location>
        <begin position="466"/>
        <end position="485"/>
    </location>
</feature>
<feature type="transmembrane region" description="Helical" evidence="7">
    <location>
        <begin position="427"/>
        <end position="445"/>
    </location>
</feature>
<dbReference type="SUPFAM" id="SSF103473">
    <property type="entry name" value="MFS general substrate transporter"/>
    <property type="match status" value="1"/>
</dbReference>
<feature type="transmembrane region" description="Helical" evidence="7">
    <location>
        <begin position="286"/>
        <end position="305"/>
    </location>
</feature>
<evidence type="ECO:0000256" key="7">
    <source>
        <dbReference type="SAM" id="Phobius"/>
    </source>
</evidence>
<feature type="transmembrane region" description="Helical" evidence="7">
    <location>
        <begin position="249"/>
        <end position="266"/>
    </location>
</feature>
<dbReference type="PANTHER" id="PTHR42718:SF35">
    <property type="entry name" value="BLL0718 PROTEIN"/>
    <property type="match status" value="1"/>
</dbReference>
<evidence type="ECO:0000256" key="1">
    <source>
        <dbReference type="ARBA" id="ARBA00004651"/>
    </source>
</evidence>
<feature type="transmembrane region" description="Helical" evidence="7">
    <location>
        <begin position="156"/>
        <end position="175"/>
    </location>
</feature>
<feature type="transmembrane region" description="Helical" evidence="7">
    <location>
        <begin position="187"/>
        <end position="207"/>
    </location>
</feature>
<evidence type="ECO:0000313" key="9">
    <source>
        <dbReference type="EMBL" id="MEU8135488.1"/>
    </source>
</evidence>
<evidence type="ECO:0000313" key="10">
    <source>
        <dbReference type="Proteomes" id="UP001551482"/>
    </source>
</evidence>
<keyword evidence="10" id="KW-1185">Reference proteome</keyword>
<dbReference type="InterPro" id="IPR036259">
    <property type="entry name" value="MFS_trans_sf"/>
</dbReference>
<reference evidence="9 10" key="1">
    <citation type="submission" date="2024-06" db="EMBL/GenBank/DDBJ databases">
        <title>The Natural Products Discovery Center: Release of the First 8490 Sequenced Strains for Exploring Actinobacteria Biosynthetic Diversity.</title>
        <authorList>
            <person name="Kalkreuter E."/>
            <person name="Kautsar S.A."/>
            <person name="Yang D."/>
            <person name="Bader C.D."/>
            <person name="Teijaro C.N."/>
            <person name="Fluegel L."/>
            <person name="Davis C.M."/>
            <person name="Simpson J.R."/>
            <person name="Lauterbach L."/>
            <person name="Steele A.D."/>
            <person name="Gui C."/>
            <person name="Meng S."/>
            <person name="Li G."/>
            <person name="Viehrig K."/>
            <person name="Ye F."/>
            <person name="Su P."/>
            <person name="Kiefer A.F."/>
            <person name="Nichols A."/>
            <person name="Cepeda A.J."/>
            <person name="Yan W."/>
            <person name="Fan B."/>
            <person name="Jiang Y."/>
            <person name="Adhikari A."/>
            <person name="Zheng C.-J."/>
            <person name="Schuster L."/>
            <person name="Cowan T.M."/>
            <person name="Smanski M.J."/>
            <person name="Chevrette M.G."/>
            <person name="De Carvalho L.P.S."/>
            <person name="Shen B."/>
        </authorList>
    </citation>
    <scope>NUCLEOTIDE SEQUENCE [LARGE SCALE GENOMIC DNA]</scope>
    <source>
        <strain evidence="9 10">NPDC048946</strain>
    </source>
</reference>
<comment type="subcellular location">
    <subcellularLocation>
        <location evidence="1">Cell membrane</location>
        <topology evidence="1">Multi-pass membrane protein</topology>
    </subcellularLocation>
</comment>